<comment type="pathway">
    <text evidence="2 8">Bacterial outer membrane biogenesis; LPS core biosynthesis.</text>
</comment>
<comment type="similarity">
    <text evidence="8">Belongs to the glycosyltransferase group 1 family.</text>
</comment>
<dbReference type="EMBL" id="CP124616">
    <property type="protein sequence ID" value="WGW03471.1"/>
    <property type="molecule type" value="Genomic_DNA"/>
</dbReference>
<dbReference type="Proteomes" id="UP001241605">
    <property type="component" value="Chromosome"/>
</dbReference>
<keyword evidence="8" id="KW-0448">Lipopolysaccharide biosynthesis</keyword>
<evidence type="ECO:0000313" key="10">
    <source>
        <dbReference type="EMBL" id="WGW03471.1"/>
    </source>
</evidence>
<keyword evidence="11" id="KW-1185">Reference proteome</keyword>
<reference evidence="10 11" key="1">
    <citation type="submission" date="2023-05" db="EMBL/GenBank/DDBJ databases">
        <title>YMD87, complete Genome.</title>
        <authorList>
            <person name="Zhang J."/>
            <person name="Xu X."/>
        </authorList>
    </citation>
    <scope>NUCLEOTIDE SEQUENCE [LARGE SCALE GENOMIC DNA]</scope>
    <source>
        <strain evidence="10 11">YMD87</strain>
    </source>
</reference>
<sequence length="417" mass="44417">MKSSKEPLAVLIYRILLSLFSLAVLLRQPGKALRRARLGHGMAPAPGQHVWLHGASNGELASVRTVLDHLVAARPDLKWLITANTPTAVQMVTDWALPGVSARLAPLDLARVTARVLRDWQVVAHVSLESELWPHRFRLCPGPVILLGARMSQGTARGLGRLPGLSRAMLEHVTLAIAQDQGSLDRLTQLGLPQEARGPVVDLKALYLAPQGQTPDAALLAAFPRARTWLAASTHAGEDEIALDAHALALRHAPDLRLILAPRHPRRGDALESLIAARGLTCARRSKGQAPGTAQVYLVDTMGEMALWYALAGRVLVAGTLSDRGGHTPYEPAAFGAALLHGPDVVNHKAGFERLAQAQASVQINDAASLADALIALTSPEDQQRAGKAAQAALAQDIDLDGLCARLLDRLPASAQP</sequence>
<dbReference type="RefSeq" id="WP_282300104.1">
    <property type="nucleotide sequence ID" value="NZ_CP124616.1"/>
</dbReference>
<keyword evidence="5 8" id="KW-0808">Transferase</keyword>
<evidence type="ECO:0000256" key="4">
    <source>
        <dbReference type="ARBA" id="ARBA00019077"/>
    </source>
</evidence>
<evidence type="ECO:0000256" key="2">
    <source>
        <dbReference type="ARBA" id="ARBA00004713"/>
    </source>
</evidence>
<protein>
    <recommendedName>
        <fullName evidence="4 8">3-deoxy-D-manno-octulosonic acid transferase</fullName>
        <shortName evidence="8">Kdo transferase</shortName>
        <ecNumber evidence="3 8">2.4.99.12</ecNumber>
    </recommendedName>
    <alternativeName>
        <fullName evidence="6 8">Lipid IV(A) 3-deoxy-D-manno-octulosonic acid transferase</fullName>
    </alternativeName>
</protein>
<evidence type="ECO:0000259" key="9">
    <source>
        <dbReference type="Pfam" id="PF04413"/>
    </source>
</evidence>
<evidence type="ECO:0000256" key="1">
    <source>
        <dbReference type="ARBA" id="ARBA00003394"/>
    </source>
</evidence>
<comment type="subcellular location">
    <subcellularLocation>
        <location evidence="8">Cell membrane</location>
    </subcellularLocation>
</comment>
<feature type="domain" description="3-deoxy-D-manno-octulosonic-acid transferase N-terminal" evidence="9">
    <location>
        <begin position="36"/>
        <end position="204"/>
    </location>
</feature>
<dbReference type="InterPro" id="IPR038107">
    <property type="entry name" value="Glycos_transf_N_sf"/>
</dbReference>
<gene>
    <name evidence="10" type="ORF">QF118_16320</name>
</gene>
<keyword evidence="8" id="KW-1003">Cell membrane</keyword>
<evidence type="ECO:0000256" key="5">
    <source>
        <dbReference type="ARBA" id="ARBA00022679"/>
    </source>
</evidence>
<dbReference type="Gene3D" id="3.40.50.2000">
    <property type="entry name" value="Glycogen Phosphorylase B"/>
    <property type="match status" value="1"/>
</dbReference>
<dbReference type="EC" id="2.4.99.12" evidence="3 8"/>
<dbReference type="Gene3D" id="3.40.50.11720">
    <property type="entry name" value="3-Deoxy-D-manno-octulosonic-acid transferase, N-terminal domain"/>
    <property type="match status" value="1"/>
</dbReference>
<dbReference type="InterPro" id="IPR007507">
    <property type="entry name" value="Glycos_transf_N"/>
</dbReference>
<organism evidence="10 11">
    <name type="scientific">Tropicibacter oceani</name>
    <dbReference type="NCBI Taxonomy" id="3058420"/>
    <lineage>
        <taxon>Bacteria</taxon>
        <taxon>Pseudomonadati</taxon>
        <taxon>Pseudomonadota</taxon>
        <taxon>Alphaproteobacteria</taxon>
        <taxon>Rhodobacterales</taxon>
        <taxon>Roseobacteraceae</taxon>
        <taxon>Tropicibacter</taxon>
    </lineage>
</organism>
<evidence type="ECO:0000256" key="7">
    <source>
        <dbReference type="ARBA" id="ARBA00049183"/>
    </source>
</evidence>
<comment type="catalytic activity">
    <reaction evidence="7 8">
        <text>lipid IVA (E. coli) + CMP-3-deoxy-beta-D-manno-octulosonate = alpha-Kdo-(2-&gt;6)-lipid IVA (E. coli) + CMP + H(+)</text>
        <dbReference type="Rhea" id="RHEA:28066"/>
        <dbReference type="ChEBI" id="CHEBI:15378"/>
        <dbReference type="ChEBI" id="CHEBI:58603"/>
        <dbReference type="ChEBI" id="CHEBI:60364"/>
        <dbReference type="ChEBI" id="CHEBI:60377"/>
        <dbReference type="ChEBI" id="CHEBI:85987"/>
        <dbReference type="EC" id="2.4.99.12"/>
    </reaction>
</comment>
<evidence type="ECO:0000256" key="3">
    <source>
        <dbReference type="ARBA" id="ARBA00012621"/>
    </source>
</evidence>
<keyword evidence="8" id="KW-0472">Membrane</keyword>
<evidence type="ECO:0000256" key="6">
    <source>
        <dbReference type="ARBA" id="ARBA00031445"/>
    </source>
</evidence>
<evidence type="ECO:0000313" key="11">
    <source>
        <dbReference type="Proteomes" id="UP001241605"/>
    </source>
</evidence>
<name>A0ABY8QHL7_9RHOB</name>
<evidence type="ECO:0000256" key="8">
    <source>
        <dbReference type="RuleBase" id="RU365103"/>
    </source>
</evidence>
<comment type="function">
    <text evidence="1 8">Involved in lipopolysaccharide (LPS) biosynthesis. Catalyzes the transfer of 3-deoxy-D-manno-octulosonate (Kdo) residue(s) from CMP-Kdo to lipid IV(A), the tetraacyldisaccharide-1,4'-bisphosphate precursor of lipid A.</text>
</comment>
<proteinExistence type="inferred from homology"/>
<accession>A0ABY8QHL7</accession>
<dbReference type="PANTHER" id="PTHR42755:SF1">
    <property type="entry name" value="3-DEOXY-D-MANNO-OCTULOSONIC ACID TRANSFERASE, MITOCHONDRIAL-RELATED"/>
    <property type="match status" value="1"/>
</dbReference>
<dbReference type="InterPro" id="IPR039901">
    <property type="entry name" value="Kdotransferase"/>
</dbReference>
<dbReference type="Pfam" id="PF04413">
    <property type="entry name" value="Glycos_transf_N"/>
    <property type="match status" value="1"/>
</dbReference>
<dbReference type="PANTHER" id="PTHR42755">
    <property type="entry name" value="3-DEOXY-MANNO-OCTULOSONATE CYTIDYLYLTRANSFERASE"/>
    <property type="match status" value="1"/>
</dbReference>